<dbReference type="EMBL" id="CP053452">
    <property type="protein sequence ID" value="QJW98225.1"/>
    <property type="molecule type" value="Genomic_DNA"/>
</dbReference>
<dbReference type="Proteomes" id="UP000503447">
    <property type="component" value="Chromosome"/>
</dbReference>
<evidence type="ECO:0008006" key="3">
    <source>
        <dbReference type="Google" id="ProtNLM"/>
    </source>
</evidence>
<accession>A0A6M5YW05</accession>
<dbReference type="Gene3D" id="1.25.40.10">
    <property type="entry name" value="Tetratricopeptide repeat domain"/>
    <property type="match status" value="1"/>
</dbReference>
<protein>
    <recommendedName>
        <fullName evidence="3">Tetratricopeptide repeat protein</fullName>
    </recommendedName>
</protein>
<reference evidence="2" key="1">
    <citation type="submission" date="2020-05" db="EMBL/GenBank/DDBJ databases">
        <title>Frigoriglobus tundricola gen. nov., sp. nov., a psychrotolerant cellulolytic planctomycete of the family Gemmataceae with two divergent copies of 16S rRNA gene.</title>
        <authorList>
            <person name="Kulichevskaya I.S."/>
            <person name="Ivanova A.A."/>
            <person name="Naumoff D.G."/>
            <person name="Beletsky A.V."/>
            <person name="Rijpstra W.I.C."/>
            <person name="Sinninghe Damste J.S."/>
            <person name="Mardanov A.V."/>
            <person name="Ravin N.V."/>
            <person name="Dedysh S.N."/>
        </authorList>
    </citation>
    <scope>NUCLEOTIDE SEQUENCE [LARGE SCALE GENOMIC DNA]</scope>
    <source>
        <strain evidence="2">PL17</strain>
    </source>
</reference>
<evidence type="ECO:0000313" key="1">
    <source>
        <dbReference type="EMBL" id="QJW98225.1"/>
    </source>
</evidence>
<sequence length="120" mass="13836">MPPDDREAVSRHARRWADAAWVRGWHAHALDVLDHAVRFHPDCFKLFRKRGTFYLVCPDPTVRDEEQGASDLRRACELSGWREDLVQWAAGVLNECGDPIRAKELLKQLAEQNNEATDEE</sequence>
<name>A0A6M5YW05_9BACT</name>
<dbReference type="AlphaFoldDB" id="A0A6M5YW05"/>
<proteinExistence type="predicted"/>
<dbReference type="RefSeq" id="WP_171473453.1">
    <property type="nucleotide sequence ID" value="NZ_CP053452.2"/>
</dbReference>
<dbReference type="KEGG" id="ftj:FTUN_5809"/>
<keyword evidence="2" id="KW-1185">Reference proteome</keyword>
<dbReference type="InterPro" id="IPR011990">
    <property type="entry name" value="TPR-like_helical_dom_sf"/>
</dbReference>
<gene>
    <name evidence="1" type="ORF">FTUN_5809</name>
</gene>
<evidence type="ECO:0000313" key="2">
    <source>
        <dbReference type="Proteomes" id="UP000503447"/>
    </source>
</evidence>
<organism evidence="1 2">
    <name type="scientific">Frigoriglobus tundricola</name>
    <dbReference type="NCBI Taxonomy" id="2774151"/>
    <lineage>
        <taxon>Bacteria</taxon>
        <taxon>Pseudomonadati</taxon>
        <taxon>Planctomycetota</taxon>
        <taxon>Planctomycetia</taxon>
        <taxon>Gemmatales</taxon>
        <taxon>Gemmataceae</taxon>
        <taxon>Frigoriglobus</taxon>
    </lineage>
</organism>